<keyword evidence="2" id="KW-0732">Signal</keyword>
<protein>
    <recommendedName>
        <fullName evidence="5">Secreted protein</fullName>
    </recommendedName>
</protein>
<evidence type="ECO:0000256" key="1">
    <source>
        <dbReference type="SAM" id="MobiDB-lite"/>
    </source>
</evidence>
<reference evidence="4" key="1">
    <citation type="journal article" date="2019" name="Int. J. Syst. Evol. Microbiol.">
        <title>The Global Catalogue of Microorganisms (GCM) 10K type strain sequencing project: providing services to taxonomists for standard genome sequencing and annotation.</title>
        <authorList>
            <consortium name="The Broad Institute Genomics Platform"/>
            <consortium name="The Broad Institute Genome Sequencing Center for Infectious Disease"/>
            <person name="Wu L."/>
            <person name="Ma J."/>
        </authorList>
    </citation>
    <scope>NUCLEOTIDE SEQUENCE [LARGE SCALE GENOMIC DNA]</scope>
    <source>
        <strain evidence="4">JCM 16022</strain>
    </source>
</reference>
<feature type="signal peptide" evidence="2">
    <location>
        <begin position="1"/>
        <end position="24"/>
    </location>
</feature>
<keyword evidence="4" id="KW-1185">Reference proteome</keyword>
<feature type="chain" id="PRO_5046533895" description="Secreted protein" evidence="2">
    <location>
        <begin position="25"/>
        <end position="398"/>
    </location>
</feature>
<organism evidence="3 4">
    <name type="scientific">Nocardioides koreensis</name>
    <dbReference type="NCBI Taxonomy" id="433651"/>
    <lineage>
        <taxon>Bacteria</taxon>
        <taxon>Bacillati</taxon>
        <taxon>Actinomycetota</taxon>
        <taxon>Actinomycetes</taxon>
        <taxon>Propionibacteriales</taxon>
        <taxon>Nocardioidaceae</taxon>
        <taxon>Nocardioides</taxon>
    </lineage>
</organism>
<evidence type="ECO:0000313" key="4">
    <source>
        <dbReference type="Proteomes" id="UP001501771"/>
    </source>
</evidence>
<feature type="region of interest" description="Disordered" evidence="1">
    <location>
        <begin position="28"/>
        <end position="78"/>
    </location>
</feature>
<sequence>MVVPLRRCSRPVAALLLAPLLTLAACSGGDGSASEPRRVRATEGSASASPDASGSSPAPTGPTEGGSSAATAQGGTAGKPEVLAAQTRLLDWQPVPGSVDDTVTRSGAWSLSVDKAGTQARLEGPGSGTGVAAGPRERISDALIDGEYAVVVLQDRQETRPSSAEVVDLRHGGKTFTVDGSSDVPTTNGGTWALGDGKLLHATIHQGSYCVASVDLATRKSSLGWCAAPRHGFNSAEVTPAGESLLTFDDSHPACRTVVELTGTKATPFEGVPDCKAWDGVVTADGAVWSVIPREREVEAAHAYARSGDAYFDLGPSASGTLTWCGDAAYFSRDPQRDSEPARLMRWNAEDGLAVVYESAGGHAFLTPPRCGGDTITVTALAQSGDEQVSAPVGPTDG</sequence>
<accession>A0ABP5LXW5</accession>
<evidence type="ECO:0008006" key="5">
    <source>
        <dbReference type="Google" id="ProtNLM"/>
    </source>
</evidence>
<dbReference type="RefSeq" id="WP_344157946.1">
    <property type="nucleotide sequence ID" value="NZ_BAAAQR010000019.1"/>
</dbReference>
<dbReference type="PROSITE" id="PS51257">
    <property type="entry name" value="PROKAR_LIPOPROTEIN"/>
    <property type="match status" value="1"/>
</dbReference>
<gene>
    <name evidence="3" type="ORF">GCM10009844_44230</name>
</gene>
<feature type="compositionally biased region" description="Low complexity" evidence="1">
    <location>
        <begin position="43"/>
        <end position="74"/>
    </location>
</feature>
<proteinExistence type="predicted"/>
<evidence type="ECO:0000313" key="3">
    <source>
        <dbReference type="EMBL" id="GAA2156201.1"/>
    </source>
</evidence>
<comment type="caution">
    <text evidence="3">The sequence shown here is derived from an EMBL/GenBank/DDBJ whole genome shotgun (WGS) entry which is preliminary data.</text>
</comment>
<dbReference type="Proteomes" id="UP001501771">
    <property type="component" value="Unassembled WGS sequence"/>
</dbReference>
<evidence type="ECO:0000256" key="2">
    <source>
        <dbReference type="SAM" id="SignalP"/>
    </source>
</evidence>
<dbReference type="EMBL" id="BAAAQR010000019">
    <property type="protein sequence ID" value="GAA2156201.1"/>
    <property type="molecule type" value="Genomic_DNA"/>
</dbReference>
<name>A0ABP5LXW5_9ACTN</name>